<sequence>MKSVFRTLLNVLLVVSLATTPVAVALATVQAGSQLSVISGDSMAPCPHAMQERAPAVSQKASPEKVSCTCRVDDCSSMDSDSCHHFTAFSLIALLTGAVKFPAMGKEHMKAVLQDRHTGLNITPESPPPIV</sequence>
<feature type="chain" id="PRO_5020505260" evidence="1">
    <location>
        <begin position="28"/>
        <end position="131"/>
    </location>
</feature>
<reference evidence="2 3" key="1">
    <citation type="submission" date="2019-03" db="EMBL/GenBank/DDBJ databases">
        <title>Genomic Encyclopedia of Type Strains, Phase IV (KMG-IV): sequencing the most valuable type-strain genomes for metagenomic binning, comparative biology and taxonomic classification.</title>
        <authorList>
            <person name="Goeker M."/>
        </authorList>
    </citation>
    <scope>NUCLEOTIDE SEQUENCE [LARGE SCALE GENOMIC DNA]</scope>
    <source>
        <strain evidence="2 3">DSM 19610</strain>
    </source>
</reference>
<keyword evidence="1" id="KW-0732">Signal</keyword>
<comment type="caution">
    <text evidence="2">The sequence shown here is derived from an EMBL/GenBank/DDBJ whole genome shotgun (WGS) entry which is preliminary data.</text>
</comment>
<organism evidence="2 3">
    <name type="scientific">Thiogranum longum</name>
    <dbReference type="NCBI Taxonomy" id="1537524"/>
    <lineage>
        <taxon>Bacteria</taxon>
        <taxon>Pseudomonadati</taxon>
        <taxon>Pseudomonadota</taxon>
        <taxon>Gammaproteobacteria</taxon>
        <taxon>Chromatiales</taxon>
        <taxon>Ectothiorhodospiraceae</taxon>
        <taxon>Thiogranum</taxon>
    </lineage>
</organism>
<keyword evidence="3" id="KW-1185">Reference proteome</keyword>
<dbReference type="RefSeq" id="WP_132971831.1">
    <property type="nucleotide sequence ID" value="NZ_SMFX01000001.1"/>
</dbReference>
<dbReference type="Proteomes" id="UP000295707">
    <property type="component" value="Unassembled WGS sequence"/>
</dbReference>
<evidence type="ECO:0000313" key="3">
    <source>
        <dbReference type="Proteomes" id="UP000295707"/>
    </source>
</evidence>
<feature type="signal peptide" evidence="1">
    <location>
        <begin position="1"/>
        <end position="27"/>
    </location>
</feature>
<dbReference type="EMBL" id="SMFX01000001">
    <property type="protein sequence ID" value="TCK17998.1"/>
    <property type="molecule type" value="Genomic_DNA"/>
</dbReference>
<proteinExistence type="predicted"/>
<dbReference type="AlphaFoldDB" id="A0A4R1H9M0"/>
<protein>
    <submittedName>
        <fullName evidence="2">Uncharacterized protein</fullName>
    </submittedName>
</protein>
<name>A0A4R1H9M0_9GAMM</name>
<accession>A0A4R1H9M0</accession>
<evidence type="ECO:0000313" key="2">
    <source>
        <dbReference type="EMBL" id="TCK17998.1"/>
    </source>
</evidence>
<gene>
    <name evidence="2" type="ORF">DFR30_1257</name>
</gene>
<evidence type="ECO:0000256" key="1">
    <source>
        <dbReference type="SAM" id="SignalP"/>
    </source>
</evidence>